<dbReference type="Proteomes" id="UP000273982">
    <property type="component" value="Chromosome"/>
</dbReference>
<gene>
    <name evidence="2" type="ORF">EHO51_01380</name>
</gene>
<evidence type="ECO:0000256" key="1">
    <source>
        <dbReference type="SAM" id="Phobius"/>
    </source>
</evidence>
<accession>A0A3G8M0M0</accession>
<dbReference type="AlphaFoldDB" id="A0A3G8M0M0"/>
<sequence>MRLNIPDRYLDLLPWLFATLLVAGIVHIVSVLLMPTLAPNDALARLASYVKSAAPAEGLVMLPQMAPGAETLPFEDPAFAEAVCVYDLAKGPLRVKTSVDGEDFLGLSFHGVAGRIYHSMTDRSAIKGKIDIVVGDARQIDALTSADEGDAPPPQEVRLTAPAKRGFILIRSLAKRPSDQERARSRLSAISCQRFDLPQG</sequence>
<evidence type="ECO:0000313" key="2">
    <source>
        <dbReference type="EMBL" id="AZG75499.1"/>
    </source>
</evidence>
<keyword evidence="1" id="KW-0472">Membrane</keyword>
<evidence type="ECO:0000313" key="3">
    <source>
        <dbReference type="Proteomes" id="UP000273982"/>
    </source>
</evidence>
<name>A0A3G8M0M0_9HYPH</name>
<proteinExistence type="predicted"/>
<dbReference type="RefSeq" id="WP_029648341.1">
    <property type="nucleotide sequence ID" value="NZ_CP034086.1"/>
</dbReference>
<keyword evidence="1" id="KW-1133">Transmembrane helix</keyword>
<feature type="transmembrane region" description="Helical" evidence="1">
    <location>
        <begin position="12"/>
        <end position="34"/>
    </location>
</feature>
<dbReference type="EMBL" id="CP034086">
    <property type="protein sequence ID" value="AZG75499.1"/>
    <property type="molecule type" value="Genomic_DNA"/>
</dbReference>
<dbReference type="KEGG" id="mros:EHO51_01380"/>
<keyword evidence="1" id="KW-0812">Transmembrane</keyword>
<protein>
    <submittedName>
        <fullName evidence="2">DUF1254 domain-containing protein</fullName>
    </submittedName>
</protein>
<organism evidence="2 3">
    <name type="scientific">Methylocystis rosea</name>
    <dbReference type="NCBI Taxonomy" id="173366"/>
    <lineage>
        <taxon>Bacteria</taxon>
        <taxon>Pseudomonadati</taxon>
        <taxon>Pseudomonadota</taxon>
        <taxon>Alphaproteobacteria</taxon>
        <taxon>Hyphomicrobiales</taxon>
        <taxon>Methylocystaceae</taxon>
        <taxon>Methylocystis</taxon>
    </lineage>
</organism>
<reference evidence="2 3" key="1">
    <citation type="submission" date="2018-11" db="EMBL/GenBank/DDBJ databases">
        <title>Genome squencing of methanotrophic bacteria isolated from alkaline groundwater in Korea.</title>
        <authorList>
            <person name="Nguyen L.N."/>
        </authorList>
    </citation>
    <scope>NUCLEOTIDE SEQUENCE [LARGE SCALE GENOMIC DNA]</scope>
    <source>
        <strain evidence="2 3">GW6</strain>
    </source>
</reference>